<comment type="caution">
    <text evidence="1">The sequence shown here is derived from an EMBL/GenBank/DDBJ whole genome shotgun (WGS) entry which is preliminary data.</text>
</comment>
<evidence type="ECO:0000313" key="1">
    <source>
        <dbReference type="EMBL" id="MFC2947685.1"/>
    </source>
</evidence>
<sequence length="93" mass="10877">MIHKEPIDYIRVPAPQHSEDAFYEVRYGDVDWEDTGEENNYKRAVYIVMGYGDKMAYRRVPHILTSSNPDENGLSDLEKVMTAIEKIRKRNSI</sequence>
<dbReference type="EMBL" id="JBHRRZ010000009">
    <property type="protein sequence ID" value="MFC2947685.1"/>
    <property type="molecule type" value="Genomic_DNA"/>
</dbReference>
<evidence type="ECO:0008006" key="3">
    <source>
        <dbReference type="Google" id="ProtNLM"/>
    </source>
</evidence>
<organism evidence="1 2">
    <name type="scientific">Virgibacillus sediminis</name>
    <dbReference type="NCBI Taxonomy" id="202260"/>
    <lineage>
        <taxon>Bacteria</taxon>
        <taxon>Bacillati</taxon>
        <taxon>Bacillota</taxon>
        <taxon>Bacilli</taxon>
        <taxon>Bacillales</taxon>
        <taxon>Bacillaceae</taxon>
        <taxon>Virgibacillus</taxon>
    </lineage>
</organism>
<name>A0ABV7A460_9BACI</name>
<evidence type="ECO:0000313" key="2">
    <source>
        <dbReference type="Proteomes" id="UP001595387"/>
    </source>
</evidence>
<keyword evidence="2" id="KW-1185">Reference proteome</keyword>
<gene>
    <name evidence="1" type="ORF">ACFODW_04880</name>
</gene>
<accession>A0ABV7A460</accession>
<dbReference type="RefSeq" id="WP_390303826.1">
    <property type="nucleotide sequence ID" value="NZ_JBHRRZ010000009.1"/>
</dbReference>
<proteinExistence type="predicted"/>
<protein>
    <recommendedName>
        <fullName evidence="3">Phage protein</fullName>
    </recommendedName>
</protein>
<reference evidence="2" key="1">
    <citation type="journal article" date="2019" name="Int. J. Syst. Evol. Microbiol.">
        <title>The Global Catalogue of Microorganisms (GCM) 10K type strain sequencing project: providing services to taxonomists for standard genome sequencing and annotation.</title>
        <authorList>
            <consortium name="The Broad Institute Genomics Platform"/>
            <consortium name="The Broad Institute Genome Sequencing Center for Infectious Disease"/>
            <person name="Wu L."/>
            <person name="Ma J."/>
        </authorList>
    </citation>
    <scope>NUCLEOTIDE SEQUENCE [LARGE SCALE GENOMIC DNA]</scope>
    <source>
        <strain evidence="2">KCTC 13193</strain>
    </source>
</reference>
<dbReference type="Proteomes" id="UP001595387">
    <property type="component" value="Unassembled WGS sequence"/>
</dbReference>